<feature type="compositionally biased region" description="Gly residues" evidence="5">
    <location>
        <begin position="671"/>
        <end position="681"/>
    </location>
</feature>
<feature type="compositionally biased region" description="Polar residues" evidence="5">
    <location>
        <begin position="571"/>
        <end position="588"/>
    </location>
</feature>
<feature type="transmembrane region" description="Helical" evidence="6">
    <location>
        <begin position="85"/>
        <end position="109"/>
    </location>
</feature>
<keyword evidence="2 6" id="KW-0812">Transmembrane</keyword>
<feature type="compositionally biased region" description="Gly residues" evidence="5">
    <location>
        <begin position="327"/>
        <end position="345"/>
    </location>
</feature>
<feature type="compositionally biased region" description="Polar residues" evidence="5">
    <location>
        <begin position="253"/>
        <end position="265"/>
    </location>
</feature>
<evidence type="ECO:0000256" key="2">
    <source>
        <dbReference type="ARBA" id="ARBA00022692"/>
    </source>
</evidence>
<proteinExistence type="predicted"/>
<keyword evidence="7" id="KW-0732">Signal</keyword>
<dbReference type="GO" id="GO:0005886">
    <property type="term" value="C:plasma membrane"/>
    <property type="evidence" value="ECO:0007669"/>
    <property type="project" value="InterPro"/>
</dbReference>
<feature type="chain" id="PRO_5040233885" description="Pali-domain-containing protein" evidence="7">
    <location>
        <begin position="26"/>
        <end position="703"/>
    </location>
</feature>
<evidence type="ECO:0000313" key="9">
    <source>
        <dbReference type="Proteomes" id="UP001056012"/>
    </source>
</evidence>
<dbReference type="AlphaFoldDB" id="A0A9Q8ZJ10"/>
<dbReference type="EMBL" id="CP089281">
    <property type="protein sequence ID" value="USP82610.1"/>
    <property type="molecule type" value="Genomic_DNA"/>
</dbReference>
<sequence>MLRPATPLSILFFAAFVLLLLSTLSTPLIKSIPLATYRGVHFGVLGYCENGDSGCKGPMIGYNTEKLFQGEQSSDFSLPSAQRHALSSILIVHPVAALMTLICFGLSVAAHFHSPAHSPRYLLALLIFTFPTLLVSLLAFLVDILLFVPHVGWGGWIVLGATIIIVASGIVTCAMRRTLVSRKARKRRIAENDEMNGQAYYANRANATVTEYPKAESPPPLSGDTMTGMKTDGSAAYFDSSKMSPTDDMVPLNQRNPSLKTVSSAGGTGPDVMGSPNRGPSGRRQPVDQYGNPLPPMPNDGFAMMNGAPRGRGGPYRGRGGPPPRGGPYGGPRGGGYGGPRGGMRGPPPPGWNGNGRGGRPPNGVPMGRGAPPPGYNNNQFYNQGPPPREPSPYGRGPPPGPMPSMPIGQAIEMDNRTGTPAGNYGLRESDGDVAGMLALQQNGTFPAGAPQRRSPGPEIMSPTSEYSTNEPPQQFVPARANWNQQNMTSDHTLNTLNHSNSSRGLSPIQDSPVQTPAQLATVDPAPRRERSSDYYEDVDPRFAEPVQTQAPPPVPTTLMPGGFAPPNPGFLTTNNLSDPNLPRTSSYDDLPDGSRSPAASEASHFTSVSQRPINPNWRPEMGAAAGQFGPYPGGPGPRRPMRQGDVILEANADNPDFVLPGAGRGRGRGRGGGGGRGRGGPPMPPAIPGMSNQSRYPGGNAM</sequence>
<feature type="compositionally biased region" description="Polar residues" evidence="5">
    <location>
        <begin position="482"/>
        <end position="519"/>
    </location>
</feature>
<evidence type="ECO:0000256" key="1">
    <source>
        <dbReference type="ARBA" id="ARBA00004141"/>
    </source>
</evidence>
<feature type="compositionally biased region" description="Pro residues" evidence="5">
    <location>
        <begin position="385"/>
        <end position="405"/>
    </location>
</feature>
<evidence type="ECO:0000256" key="5">
    <source>
        <dbReference type="SAM" id="MobiDB-lite"/>
    </source>
</evidence>
<dbReference type="PANTHER" id="PTHR28013">
    <property type="entry name" value="PROTEIN DCV1-RELATED"/>
    <property type="match status" value="1"/>
</dbReference>
<evidence type="ECO:0000256" key="4">
    <source>
        <dbReference type="ARBA" id="ARBA00023136"/>
    </source>
</evidence>
<evidence type="ECO:0008006" key="10">
    <source>
        <dbReference type="Google" id="ProtNLM"/>
    </source>
</evidence>
<organism evidence="8 9">
    <name type="scientific">Curvularia clavata</name>
    <dbReference type="NCBI Taxonomy" id="95742"/>
    <lineage>
        <taxon>Eukaryota</taxon>
        <taxon>Fungi</taxon>
        <taxon>Dikarya</taxon>
        <taxon>Ascomycota</taxon>
        <taxon>Pezizomycotina</taxon>
        <taxon>Dothideomycetes</taxon>
        <taxon>Pleosporomycetidae</taxon>
        <taxon>Pleosporales</taxon>
        <taxon>Pleosporineae</taxon>
        <taxon>Pleosporaceae</taxon>
        <taxon>Curvularia</taxon>
    </lineage>
</organism>
<accession>A0A9Q8ZJ10</accession>
<feature type="compositionally biased region" description="Basic and acidic residues" evidence="5">
    <location>
        <begin position="526"/>
        <end position="543"/>
    </location>
</feature>
<feature type="compositionally biased region" description="Polar residues" evidence="5">
    <location>
        <begin position="604"/>
        <end position="614"/>
    </location>
</feature>
<feature type="compositionally biased region" description="Polar residues" evidence="5">
    <location>
        <begin position="462"/>
        <end position="473"/>
    </location>
</feature>
<evidence type="ECO:0000256" key="3">
    <source>
        <dbReference type="ARBA" id="ARBA00022989"/>
    </source>
</evidence>
<evidence type="ECO:0000313" key="8">
    <source>
        <dbReference type="EMBL" id="USP82610.1"/>
    </source>
</evidence>
<dbReference type="GO" id="GO:0035838">
    <property type="term" value="C:growing cell tip"/>
    <property type="evidence" value="ECO:0007669"/>
    <property type="project" value="TreeGrafter"/>
</dbReference>
<feature type="signal peptide" evidence="7">
    <location>
        <begin position="1"/>
        <end position="25"/>
    </location>
</feature>
<keyword evidence="4 6" id="KW-0472">Membrane</keyword>
<dbReference type="Pfam" id="PF06687">
    <property type="entry name" value="SUR7"/>
    <property type="match status" value="1"/>
</dbReference>
<gene>
    <name evidence="8" type="ORF">yc1106_09884</name>
</gene>
<feature type="transmembrane region" description="Helical" evidence="6">
    <location>
        <begin position="121"/>
        <end position="147"/>
    </location>
</feature>
<protein>
    <recommendedName>
        <fullName evidence="10">Pali-domain-containing protein</fullName>
    </recommendedName>
</protein>
<feature type="transmembrane region" description="Helical" evidence="6">
    <location>
        <begin position="153"/>
        <end position="175"/>
    </location>
</feature>
<name>A0A9Q8ZJ10_CURCL</name>
<dbReference type="Proteomes" id="UP001056012">
    <property type="component" value="Chromosome 8"/>
</dbReference>
<dbReference type="InterPro" id="IPR051380">
    <property type="entry name" value="pH-response_reg_palI/RIM9"/>
</dbReference>
<keyword evidence="3 6" id="KW-1133">Transmembrane helix</keyword>
<feature type="compositionally biased region" description="Gly residues" evidence="5">
    <location>
        <begin position="310"/>
        <end position="320"/>
    </location>
</feature>
<dbReference type="VEuPathDB" id="FungiDB:yc1106_09884"/>
<reference evidence="8" key="1">
    <citation type="submission" date="2021-12" db="EMBL/GenBank/DDBJ databases">
        <title>Curvularia clavata genome.</title>
        <authorList>
            <person name="Cao Y."/>
        </authorList>
    </citation>
    <scope>NUCLEOTIDE SEQUENCE</scope>
    <source>
        <strain evidence="8">Yc1106</strain>
    </source>
</reference>
<keyword evidence="9" id="KW-1185">Reference proteome</keyword>
<evidence type="ECO:0000256" key="6">
    <source>
        <dbReference type="SAM" id="Phobius"/>
    </source>
</evidence>
<comment type="subcellular location">
    <subcellularLocation>
        <location evidence="1">Membrane</location>
        <topology evidence="1">Multi-pass membrane protein</topology>
    </subcellularLocation>
</comment>
<dbReference type="OrthoDB" id="2354757at2759"/>
<feature type="region of interest" description="Disordered" evidence="5">
    <location>
        <begin position="211"/>
        <end position="703"/>
    </location>
</feature>
<evidence type="ECO:0000256" key="7">
    <source>
        <dbReference type="SAM" id="SignalP"/>
    </source>
</evidence>
<dbReference type="PANTHER" id="PTHR28013:SF3">
    <property type="entry name" value="PROTEIN DCV1-RELATED"/>
    <property type="match status" value="1"/>
</dbReference>
<dbReference type="InterPro" id="IPR009571">
    <property type="entry name" value="SUR7/Rim9-like_fungi"/>
</dbReference>
<dbReference type="GO" id="GO:0032153">
    <property type="term" value="C:cell division site"/>
    <property type="evidence" value="ECO:0007669"/>
    <property type="project" value="TreeGrafter"/>
</dbReference>